<reference evidence="2 3" key="1">
    <citation type="submission" date="2022-05" db="EMBL/GenBank/DDBJ databases">
        <title>Flavobacterium sp., isolated from activated sludge.</title>
        <authorList>
            <person name="Ran Q."/>
        </authorList>
    </citation>
    <scope>NUCLEOTIDE SEQUENCE [LARGE SCALE GENOMIC DNA]</scope>
    <source>
        <strain evidence="2 3">HXWNR70</strain>
    </source>
</reference>
<dbReference type="EMBL" id="JAMLJM010000003">
    <property type="protein sequence ID" value="MCL9808734.1"/>
    <property type="molecule type" value="Genomic_DNA"/>
</dbReference>
<feature type="signal peptide" evidence="1">
    <location>
        <begin position="1"/>
        <end position="19"/>
    </location>
</feature>
<comment type="caution">
    <text evidence="2">The sequence shown here is derived from an EMBL/GenBank/DDBJ whole genome shotgun (WGS) entry which is preliminary data.</text>
</comment>
<dbReference type="RefSeq" id="WP_250592078.1">
    <property type="nucleotide sequence ID" value="NZ_JAMLJM010000003.1"/>
</dbReference>
<evidence type="ECO:0000256" key="1">
    <source>
        <dbReference type="SAM" id="SignalP"/>
    </source>
</evidence>
<name>A0ABT0TMM0_9FLAO</name>
<accession>A0ABT0TMM0</accession>
<protein>
    <submittedName>
        <fullName evidence="2">Uncharacterized protein</fullName>
    </submittedName>
</protein>
<dbReference type="SUPFAM" id="SSF57938">
    <property type="entry name" value="DnaJ/Hsp40 cysteine-rich domain"/>
    <property type="match status" value="1"/>
</dbReference>
<proteinExistence type="predicted"/>
<dbReference type="InterPro" id="IPR036410">
    <property type="entry name" value="HSP_DnaJ_Cys-rich_dom_sf"/>
</dbReference>
<organism evidence="2 3">
    <name type="scientific">Flavobacterium luminosum</name>
    <dbReference type="NCBI Taxonomy" id="2949086"/>
    <lineage>
        <taxon>Bacteria</taxon>
        <taxon>Pseudomonadati</taxon>
        <taxon>Bacteroidota</taxon>
        <taxon>Flavobacteriia</taxon>
        <taxon>Flavobacteriales</taxon>
        <taxon>Flavobacteriaceae</taxon>
        <taxon>Flavobacterium</taxon>
    </lineage>
</organism>
<keyword evidence="1" id="KW-0732">Signal</keyword>
<feature type="chain" id="PRO_5047059208" evidence="1">
    <location>
        <begin position="20"/>
        <end position="534"/>
    </location>
</feature>
<sequence>MKKYYLFGFLLLAFQIVTAQESWLKHIPIPKPETLPHYTTIYEDEKSIDFPKKTESKTFQLKFKITEAKFEGRYTDILIGNKTYSGLVGEVKFKNGDSYKGTLFFNWRRRFSDGVYTKKTGEKIHFFENGEPFNTLKYQFKNGDSLVVNRSKQEGNSFYELGTYYYQDGSTLDLSYSNANGYAGPIEYKGSNGSYVQGKYLSRNEPGGFWKIINDGTLTYLNYSVQNNCIGTTYLNNEWNVIYNGIAYKATKLNEFTFCFDGNCHNGAAKLLINKENQRGVAEVNFLSGKIQNPVDFIFYDDFYLMKQYALKANLNKNNLIDGICDFQYLNHFHFTEPCQFVYKNGNIIEAKYQFKNGDVYTTFNPLDENEAYIGNLKFANGHRYEGTVNKHFLPEKRGIYYFNDVDYIDDKLWSNGKAVLADLYKNNKKQVGIYSFDVTNKKLEERHITISFEPTVQPKKAESNRRFYKCPTCTGSGNSFMVCPGCGGAGYNSKATLVYRQGGTDKCVYCKGSGRYPVASCGTCHGTGEVYQD</sequence>
<dbReference type="Gene3D" id="2.10.230.10">
    <property type="entry name" value="Heat shock protein DnaJ, cysteine-rich domain"/>
    <property type="match status" value="1"/>
</dbReference>
<dbReference type="Proteomes" id="UP001317191">
    <property type="component" value="Unassembled WGS sequence"/>
</dbReference>
<dbReference type="CDD" id="cd10719">
    <property type="entry name" value="DnaJ_zf"/>
    <property type="match status" value="1"/>
</dbReference>
<dbReference type="InterPro" id="IPR001305">
    <property type="entry name" value="HSP_DnaJ_Cys-rich_dom"/>
</dbReference>
<keyword evidence="3" id="KW-1185">Reference proteome</keyword>
<evidence type="ECO:0000313" key="3">
    <source>
        <dbReference type="Proteomes" id="UP001317191"/>
    </source>
</evidence>
<evidence type="ECO:0000313" key="2">
    <source>
        <dbReference type="EMBL" id="MCL9808734.1"/>
    </source>
</evidence>
<gene>
    <name evidence="2" type="ORF">NAT50_05115</name>
</gene>